<evidence type="ECO:0000259" key="1">
    <source>
        <dbReference type="Pfam" id="PF01636"/>
    </source>
</evidence>
<dbReference type="Proteomes" id="UP000679992">
    <property type="component" value="Unassembled WGS sequence"/>
</dbReference>
<name>A0ABQ4MBA9_9BACL</name>
<dbReference type="RefSeq" id="WP_213654872.1">
    <property type="nucleotide sequence ID" value="NZ_BOSL01000006.1"/>
</dbReference>
<comment type="caution">
    <text evidence="2">The sequence shown here is derived from an EMBL/GenBank/DDBJ whole genome shotgun (WGS) entry which is preliminary data.</text>
</comment>
<dbReference type="Pfam" id="PF01636">
    <property type="entry name" value="APH"/>
    <property type="match status" value="1"/>
</dbReference>
<evidence type="ECO:0000313" key="2">
    <source>
        <dbReference type="EMBL" id="GIP53271.1"/>
    </source>
</evidence>
<proteinExistence type="predicted"/>
<evidence type="ECO:0000313" key="3">
    <source>
        <dbReference type="Proteomes" id="UP000679992"/>
    </source>
</evidence>
<keyword evidence="3" id="KW-1185">Reference proteome</keyword>
<sequence>MIEPTIESINFLFQKHKINDQIVSFQRLSGTTSGLVLRLESKNEYKYILKFDNPSQIGLVEQLLHTYEHSVLLPKVLFSAEDSSYFVYTFLDGTTHINRGPKSSWLKILIMELLNKYVEHKETSTWGRIEYPRKTWNEFNEISIDEARMNLRNVLSTEDYNYVKLKASKLFFDDSKQGNKYLLHGDTGVHNFVYNNETLIGVIDPSLMVGPIVYDFLYAFCSSPDDINSDTLFAAADLLEHGNIERTRLIEETLIQLYCRIGLSVRHHPNDLKEYIQAWEYWKQLCIDVGTS</sequence>
<accession>A0ABQ4MBA9</accession>
<dbReference type="Gene3D" id="3.90.1200.10">
    <property type="match status" value="1"/>
</dbReference>
<dbReference type="InterPro" id="IPR011009">
    <property type="entry name" value="Kinase-like_dom_sf"/>
</dbReference>
<protein>
    <submittedName>
        <fullName evidence="2">Aminoglycoside phosphotransferase</fullName>
    </submittedName>
</protein>
<feature type="domain" description="Aminoglycoside phosphotransferase" evidence="1">
    <location>
        <begin position="25"/>
        <end position="233"/>
    </location>
</feature>
<dbReference type="EMBL" id="BOSL01000006">
    <property type="protein sequence ID" value="GIP53271.1"/>
    <property type="molecule type" value="Genomic_DNA"/>
</dbReference>
<organism evidence="2 3">
    <name type="scientific">Paenibacillus vini</name>
    <dbReference type="NCBI Taxonomy" id="1476024"/>
    <lineage>
        <taxon>Bacteria</taxon>
        <taxon>Bacillati</taxon>
        <taxon>Bacillota</taxon>
        <taxon>Bacilli</taxon>
        <taxon>Bacillales</taxon>
        <taxon>Paenibacillaceae</taxon>
        <taxon>Paenibacillus</taxon>
    </lineage>
</organism>
<dbReference type="SUPFAM" id="SSF56112">
    <property type="entry name" value="Protein kinase-like (PK-like)"/>
    <property type="match status" value="1"/>
</dbReference>
<reference evidence="2 3" key="1">
    <citation type="submission" date="2021-03" db="EMBL/GenBank/DDBJ databases">
        <title>Antimicrobial resistance genes in bacteria isolated from Japanese honey, and their potential for conferring macrolide and lincosamide resistance in the American foulbrood pathogen Paenibacillus larvae.</title>
        <authorList>
            <person name="Okamoto M."/>
            <person name="Kumagai M."/>
            <person name="Kanamori H."/>
            <person name="Takamatsu D."/>
        </authorList>
    </citation>
    <scope>NUCLEOTIDE SEQUENCE [LARGE SCALE GENOMIC DNA]</scope>
    <source>
        <strain evidence="2 3">J42TS3</strain>
    </source>
</reference>
<dbReference type="InterPro" id="IPR002575">
    <property type="entry name" value="Aminoglycoside_PTrfase"/>
</dbReference>
<gene>
    <name evidence="2" type="ORF">J42TS3_23060</name>
</gene>